<gene>
    <name evidence="2" type="primary">NCL1_16380</name>
    <name evidence="2" type="ORF">NPIL_401321</name>
</gene>
<name>A0A8X6TBP0_NEPPI</name>
<evidence type="ECO:0000256" key="1">
    <source>
        <dbReference type="SAM" id="SignalP"/>
    </source>
</evidence>
<dbReference type="EMBL" id="BMAW01004766">
    <property type="protein sequence ID" value="GFS90752.1"/>
    <property type="molecule type" value="Genomic_DNA"/>
</dbReference>
<evidence type="ECO:0000313" key="2">
    <source>
        <dbReference type="EMBL" id="GFS90752.1"/>
    </source>
</evidence>
<organism evidence="2 3">
    <name type="scientific">Nephila pilipes</name>
    <name type="common">Giant wood spider</name>
    <name type="synonym">Nephila maculata</name>
    <dbReference type="NCBI Taxonomy" id="299642"/>
    <lineage>
        <taxon>Eukaryota</taxon>
        <taxon>Metazoa</taxon>
        <taxon>Ecdysozoa</taxon>
        <taxon>Arthropoda</taxon>
        <taxon>Chelicerata</taxon>
        <taxon>Arachnida</taxon>
        <taxon>Araneae</taxon>
        <taxon>Araneomorphae</taxon>
        <taxon>Entelegynae</taxon>
        <taxon>Araneoidea</taxon>
        <taxon>Nephilidae</taxon>
        <taxon>Nephila</taxon>
    </lineage>
</organism>
<proteinExistence type="predicted"/>
<accession>A0A8X6TBP0</accession>
<keyword evidence="3" id="KW-1185">Reference proteome</keyword>
<feature type="chain" id="PRO_5036462559" description="Spider venom protein" evidence="1">
    <location>
        <begin position="25"/>
        <end position="98"/>
    </location>
</feature>
<evidence type="ECO:0008006" key="4">
    <source>
        <dbReference type="Google" id="ProtNLM"/>
    </source>
</evidence>
<dbReference type="OrthoDB" id="6340809at2759"/>
<protein>
    <recommendedName>
        <fullName evidence="4">Spider venom protein</fullName>
    </recommendedName>
</protein>
<sequence>MKLTGASLLGTLAAVCLLLVCVDTHVIKRSPEVSHCSGSTPCGWEIYQPTTRIAEYFVRSPCECSSDTRCMRYRDDISISAYVYKCQSGSEEGHVWNE</sequence>
<dbReference type="AlphaFoldDB" id="A0A8X6TBP0"/>
<dbReference type="Proteomes" id="UP000887013">
    <property type="component" value="Unassembled WGS sequence"/>
</dbReference>
<feature type="signal peptide" evidence="1">
    <location>
        <begin position="1"/>
        <end position="24"/>
    </location>
</feature>
<keyword evidence="1" id="KW-0732">Signal</keyword>
<comment type="caution">
    <text evidence="2">The sequence shown here is derived from an EMBL/GenBank/DDBJ whole genome shotgun (WGS) entry which is preliminary data.</text>
</comment>
<reference evidence="2" key="1">
    <citation type="submission" date="2020-08" db="EMBL/GenBank/DDBJ databases">
        <title>Multicomponent nature underlies the extraordinary mechanical properties of spider dragline silk.</title>
        <authorList>
            <person name="Kono N."/>
            <person name="Nakamura H."/>
            <person name="Mori M."/>
            <person name="Yoshida Y."/>
            <person name="Ohtoshi R."/>
            <person name="Malay A.D."/>
            <person name="Moran D.A.P."/>
            <person name="Tomita M."/>
            <person name="Numata K."/>
            <person name="Arakawa K."/>
        </authorList>
    </citation>
    <scope>NUCLEOTIDE SEQUENCE</scope>
</reference>
<evidence type="ECO:0000313" key="3">
    <source>
        <dbReference type="Proteomes" id="UP000887013"/>
    </source>
</evidence>